<organism evidence="4">
    <name type="scientific">mine drainage metagenome</name>
    <dbReference type="NCBI Taxonomy" id="410659"/>
    <lineage>
        <taxon>unclassified sequences</taxon>
        <taxon>metagenomes</taxon>
        <taxon>ecological metagenomes</taxon>
    </lineage>
</organism>
<reference evidence="4" key="1">
    <citation type="submission" date="2013-08" db="EMBL/GenBank/DDBJ databases">
        <authorList>
            <person name="Mendez C."/>
            <person name="Richter M."/>
            <person name="Ferrer M."/>
            <person name="Sanchez J."/>
        </authorList>
    </citation>
    <scope>NUCLEOTIDE SEQUENCE</scope>
</reference>
<dbReference type="InterPro" id="IPR007863">
    <property type="entry name" value="Peptidase_M16_C"/>
</dbReference>
<gene>
    <name evidence="4" type="ORF">B1B_03620</name>
</gene>
<evidence type="ECO:0000256" key="1">
    <source>
        <dbReference type="ARBA" id="ARBA00007261"/>
    </source>
</evidence>
<feature type="region of interest" description="Disordered" evidence="2">
    <location>
        <begin position="118"/>
        <end position="146"/>
    </location>
</feature>
<dbReference type="InterPro" id="IPR011249">
    <property type="entry name" value="Metalloenz_LuxS/M16"/>
</dbReference>
<dbReference type="SUPFAM" id="SSF63411">
    <property type="entry name" value="LuxS/MPP-like metallohydrolase"/>
    <property type="match status" value="2"/>
</dbReference>
<dbReference type="Gene3D" id="3.30.830.10">
    <property type="entry name" value="Metalloenzyme, LuxS/M16 peptidase-like"/>
    <property type="match status" value="2"/>
</dbReference>
<evidence type="ECO:0000256" key="2">
    <source>
        <dbReference type="SAM" id="MobiDB-lite"/>
    </source>
</evidence>
<dbReference type="Pfam" id="PF05193">
    <property type="entry name" value="Peptidase_M16_C"/>
    <property type="match status" value="1"/>
</dbReference>
<dbReference type="InterPro" id="IPR050361">
    <property type="entry name" value="MPP/UQCRC_Complex"/>
</dbReference>
<feature type="non-terminal residue" evidence="4">
    <location>
        <position position="272"/>
    </location>
</feature>
<dbReference type="PANTHER" id="PTHR11851:SF49">
    <property type="entry name" value="MITOCHONDRIAL-PROCESSING PEPTIDASE SUBUNIT ALPHA"/>
    <property type="match status" value="1"/>
</dbReference>
<feature type="compositionally biased region" description="Basic and acidic residues" evidence="2">
    <location>
        <begin position="127"/>
        <end position="141"/>
    </location>
</feature>
<sequence length="272" mass="30318">MPRGHLDILIDIEADRMTRALLMPKEVDRERTVVLSEREGNENWPEFRVEEELYELAFRRHPYRWDALGYRTDIEHMGAEDLRGYYRRFYGTRNAVLVVSGGFDPRAVEREVRRRFSPLPAGGADPTVREVEPPARGERRSTLSGPGTTPLIAIAYRSPSIDERSAPATMLIDVLLGGETRIFSAGGRSRSGEHPGARLYRALVDPGLAVRATSEWRARVHPGLFTVYAQASAGVALDRVETAIDGALDRLARKGPTAAELSEARTKVRRGA</sequence>
<dbReference type="GO" id="GO:0046872">
    <property type="term" value="F:metal ion binding"/>
    <property type="evidence" value="ECO:0007669"/>
    <property type="project" value="InterPro"/>
</dbReference>
<name>T1BVR1_9ZZZZ</name>
<comment type="caution">
    <text evidence="4">The sequence shown here is derived from an EMBL/GenBank/DDBJ whole genome shotgun (WGS) entry which is preliminary data.</text>
</comment>
<reference evidence="4" key="2">
    <citation type="journal article" date="2014" name="ISME J.">
        <title>Microbial stratification in low pH oxic and suboxic macroscopic growths along an acid mine drainage.</title>
        <authorList>
            <person name="Mendez-Garcia C."/>
            <person name="Mesa V."/>
            <person name="Sprenger R.R."/>
            <person name="Richter M."/>
            <person name="Diez M.S."/>
            <person name="Solano J."/>
            <person name="Bargiela R."/>
            <person name="Golyshina O.V."/>
            <person name="Manteca A."/>
            <person name="Ramos J.L."/>
            <person name="Gallego J.R."/>
            <person name="Llorente I."/>
            <person name="Martins Dos Santos V.A."/>
            <person name="Jensen O.N."/>
            <person name="Pelaez A.I."/>
            <person name="Sanchez J."/>
            <person name="Ferrer M."/>
        </authorList>
    </citation>
    <scope>NUCLEOTIDE SEQUENCE</scope>
</reference>
<evidence type="ECO:0000259" key="3">
    <source>
        <dbReference type="Pfam" id="PF05193"/>
    </source>
</evidence>
<dbReference type="AlphaFoldDB" id="T1BVR1"/>
<protein>
    <submittedName>
        <fullName evidence="4">Peptidase M16 domain-containing protein</fullName>
    </submittedName>
</protein>
<comment type="similarity">
    <text evidence="1">Belongs to the peptidase M16 family.</text>
</comment>
<evidence type="ECO:0000313" key="4">
    <source>
        <dbReference type="EMBL" id="EQD72683.1"/>
    </source>
</evidence>
<dbReference type="PANTHER" id="PTHR11851">
    <property type="entry name" value="METALLOPROTEASE"/>
    <property type="match status" value="1"/>
</dbReference>
<proteinExistence type="inferred from homology"/>
<feature type="domain" description="Peptidase M16 C-terminal" evidence="3">
    <location>
        <begin position="79"/>
        <end position="267"/>
    </location>
</feature>
<accession>T1BVR1</accession>
<dbReference type="EMBL" id="AUZY01002234">
    <property type="protein sequence ID" value="EQD72683.1"/>
    <property type="molecule type" value="Genomic_DNA"/>
</dbReference>